<feature type="domain" description="AMP-dependent synthetase/ligase" evidence="8">
    <location>
        <begin position="108"/>
        <end position="485"/>
    </location>
</feature>
<dbReference type="InterPro" id="IPR032387">
    <property type="entry name" value="ACAS_N"/>
</dbReference>
<dbReference type="PRINTS" id="PR00154">
    <property type="entry name" value="AMPBINDING"/>
</dbReference>
<dbReference type="InterPro" id="IPR000873">
    <property type="entry name" value="AMP-dep_synth/lig_dom"/>
</dbReference>
<sequence length="646" mass="73099">MSDLKSEATDHVLNELRVFTPSQEVVDNANITAYMHSKGYTDFHEFHKWSVENRFEFWDDMANELHWFKKWENTFEWTQKPFFRWFTEGKFNIVYNCLDRHMGTPVENKVAYYWEGDNGDTRTITYKDLYQQVNRFAAGLQKLGVKKGDRVGIYLPAVPEQAVALLAVARLGAVHSVVFAGFAAHALRDRCVDAEAKIIITADGNYRGGKLVDLKKTADEAAAEVPTLEHVVVYQRLGTEVPMKEGRDIWWHDLVADIPEDVVVPCEEMDSEDMLYILYTSGSTGKPKGVVHVHGGYAVGVYATMKFTFDIKPEDVFWCTADAGWVTGHSYLLYGPLMTGATSVYFEGIPTYPNPDRFWEVCAKYKVSIFYTAPTAIRSLMRFGEEWPQKHDLSSLRLLGSVGEPINPEAWMWYRDVIGRHELPIMDTWWQTETGAHMITPNVTLPLKPGSATWPFPTIEADVVDKDGSSVGHEKGGFLVIRHPWPSQMRTIFRDAARYETYWNTIADVYFAGDAVHRDNDGYFWIQGRVDDVIKVSGHRLGSMEIESSLVSHPAVAEAAAIGKPDPMKGEHVKVFVILKNGYEASPEMEKELKLHVRSNVGPVAVPDELEFVPSLPKTRSGKIMRRVIRAKELGEPIGDTSTLDN</sequence>
<reference evidence="11 13" key="1">
    <citation type="submission" date="2020-06" db="EMBL/GenBank/DDBJ databases">
        <title>Anoxygenic phototrophic Chloroflexota member uses a Type I reaction center.</title>
        <authorList>
            <person name="Tsuji J.M."/>
            <person name="Shaw N.A."/>
            <person name="Nagashima S."/>
            <person name="Venkiteswaran J."/>
            <person name="Schiff S.L."/>
            <person name="Hanada S."/>
            <person name="Tank M."/>
            <person name="Neufeld J.D."/>
        </authorList>
    </citation>
    <scope>NUCLEOTIDE SEQUENCE [LARGE SCALE GENOMIC DNA]</scope>
    <source>
        <strain evidence="11">L227-S17</strain>
    </source>
</reference>
<organism evidence="11 13">
    <name type="scientific">Candidatus Chlorohelix allophototropha</name>
    <dbReference type="NCBI Taxonomy" id="3003348"/>
    <lineage>
        <taxon>Bacteria</taxon>
        <taxon>Bacillati</taxon>
        <taxon>Chloroflexota</taxon>
        <taxon>Chloroflexia</taxon>
        <taxon>Candidatus Chloroheliales</taxon>
        <taxon>Candidatus Chloroheliaceae</taxon>
        <taxon>Candidatus Chlorohelix</taxon>
    </lineage>
</organism>
<evidence type="ECO:0000256" key="7">
    <source>
        <dbReference type="NCBIfam" id="TIGR02188"/>
    </source>
</evidence>
<evidence type="ECO:0000313" key="11">
    <source>
        <dbReference type="EMBL" id="NWJ45940.1"/>
    </source>
</evidence>
<proteinExistence type="inferred from homology"/>
<evidence type="ECO:0000259" key="9">
    <source>
        <dbReference type="Pfam" id="PF13193"/>
    </source>
</evidence>
<keyword evidence="5" id="KW-0067">ATP-binding</keyword>
<dbReference type="InterPro" id="IPR011904">
    <property type="entry name" value="Ac_CoA_lig"/>
</dbReference>
<reference evidence="12" key="2">
    <citation type="journal article" date="2024" name="Nature">
        <title>Anoxygenic phototroph of the Chloroflexota uses a type I reaction centre.</title>
        <authorList>
            <person name="Tsuji J.M."/>
            <person name="Shaw N.A."/>
            <person name="Nagashima S."/>
            <person name="Venkiteswaran J.J."/>
            <person name="Schiff S.L."/>
            <person name="Watanabe T."/>
            <person name="Fukui M."/>
            <person name="Hanada S."/>
            <person name="Tank M."/>
            <person name="Neufeld J.D."/>
        </authorList>
    </citation>
    <scope>NUCLEOTIDE SEQUENCE</scope>
    <source>
        <strain evidence="12">L227-S17</strain>
    </source>
</reference>
<dbReference type="PANTHER" id="PTHR24095">
    <property type="entry name" value="ACETYL-COENZYME A SYNTHETASE"/>
    <property type="match status" value="1"/>
</dbReference>
<dbReference type="EMBL" id="CP128399">
    <property type="protein sequence ID" value="WJW67801.1"/>
    <property type="molecule type" value="Genomic_DNA"/>
</dbReference>
<keyword evidence="4" id="KW-0547">Nucleotide-binding</keyword>
<dbReference type="Pfam" id="PF16177">
    <property type="entry name" value="ACAS_N"/>
    <property type="match status" value="1"/>
</dbReference>
<dbReference type="Pfam" id="PF13193">
    <property type="entry name" value="AMP-binding_C"/>
    <property type="match status" value="1"/>
</dbReference>
<dbReference type="EC" id="6.2.1.1" evidence="2 7"/>
<dbReference type="RefSeq" id="WP_341469691.1">
    <property type="nucleotide sequence ID" value="NZ_CP128399.1"/>
</dbReference>
<feature type="domain" description="Acetyl-coenzyme A synthetase N-terminal" evidence="10">
    <location>
        <begin position="44"/>
        <end position="97"/>
    </location>
</feature>
<dbReference type="EMBL" id="JACATZ010000001">
    <property type="protein sequence ID" value="NWJ45940.1"/>
    <property type="molecule type" value="Genomic_DNA"/>
</dbReference>
<dbReference type="InterPro" id="IPR020845">
    <property type="entry name" value="AMP-binding_CS"/>
</dbReference>
<evidence type="ECO:0000259" key="8">
    <source>
        <dbReference type="Pfam" id="PF00501"/>
    </source>
</evidence>
<dbReference type="CDD" id="cd05966">
    <property type="entry name" value="ACS"/>
    <property type="match status" value="1"/>
</dbReference>
<dbReference type="Proteomes" id="UP000521676">
    <property type="component" value="Unassembled WGS sequence"/>
</dbReference>
<dbReference type="GO" id="GO:0019427">
    <property type="term" value="P:acetyl-CoA biosynthetic process from acetate"/>
    <property type="evidence" value="ECO:0007669"/>
    <property type="project" value="UniProtKB-UniRule"/>
</dbReference>
<keyword evidence="3 11" id="KW-0436">Ligase</keyword>
<gene>
    <name evidence="11" type="primary">acs</name>
    <name evidence="11" type="ORF">HXX08_08680</name>
    <name evidence="12" type="ORF">OZ401_001080</name>
</gene>
<keyword evidence="14" id="KW-1185">Reference proteome</keyword>
<dbReference type="InterPro" id="IPR045851">
    <property type="entry name" value="AMP-bd_C_sf"/>
</dbReference>
<dbReference type="InterPro" id="IPR025110">
    <property type="entry name" value="AMP-bd_C"/>
</dbReference>
<dbReference type="GO" id="GO:0003987">
    <property type="term" value="F:acetate-CoA ligase activity"/>
    <property type="evidence" value="ECO:0007669"/>
    <property type="project" value="UniProtKB-UniRule"/>
</dbReference>
<evidence type="ECO:0000313" key="12">
    <source>
        <dbReference type="EMBL" id="WJW67801.1"/>
    </source>
</evidence>
<dbReference type="GO" id="GO:0016208">
    <property type="term" value="F:AMP binding"/>
    <property type="evidence" value="ECO:0007669"/>
    <property type="project" value="InterPro"/>
</dbReference>
<dbReference type="Pfam" id="PF00501">
    <property type="entry name" value="AMP-binding"/>
    <property type="match status" value="1"/>
</dbReference>
<evidence type="ECO:0000256" key="5">
    <source>
        <dbReference type="ARBA" id="ARBA00022840"/>
    </source>
</evidence>
<protein>
    <recommendedName>
        <fullName evidence="2 7">Acetate--CoA ligase</fullName>
        <ecNumber evidence="2 7">6.2.1.1</ecNumber>
    </recommendedName>
</protein>
<evidence type="ECO:0000256" key="1">
    <source>
        <dbReference type="ARBA" id="ARBA00006432"/>
    </source>
</evidence>
<accession>A0A8T7M1L1</accession>
<evidence type="ECO:0000313" key="14">
    <source>
        <dbReference type="Proteomes" id="UP001431572"/>
    </source>
</evidence>
<dbReference type="FunFam" id="3.40.50.12780:FF:000001">
    <property type="entry name" value="Acetyl-coenzyme A synthetase"/>
    <property type="match status" value="1"/>
</dbReference>
<dbReference type="PANTHER" id="PTHR24095:SF14">
    <property type="entry name" value="ACETYL-COENZYME A SYNTHETASE 1"/>
    <property type="match status" value="1"/>
</dbReference>
<dbReference type="Gene3D" id="3.40.50.12780">
    <property type="entry name" value="N-terminal domain of ligase-like"/>
    <property type="match status" value="1"/>
</dbReference>
<comment type="similarity">
    <text evidence="1">Belongs to the ATP-dependent AMP-binding enzyme family.</text>
</comment>
<dbReference type="NCBIfam" id="TIGR02188">
    <property type="entry name" value="Ac_CoA_lig_AcsA"/>
    <property type="match status" value="1"/>
</dbReference>
<evidence type="ECO:0000256" key="4">
    <source>
        <dbReference type="ARBA" id="ARBA00022741"/>
    </source>
</evidence>
<dbReference type="InterPro" id="IPR042099">
    <property type="entry name" value="ANL_N_sf"/>
</dbReference>
<dbReference type="GO" id="GO:0005829">
    <property type="term" value="C:cytosol"/>
    <property type="evidence" value="ECO:0007669"/>
    <property type="project" value="TreeGrafter"/>
</dbReference>
<dbReference type="GO" id="GO:0005524">
    <property type="term" value="F:ATP binding"/>
    <property type="evidence" value="ECO:0007669"/>
    <property type="project" value="UniProtKB-KW"/>
</dbReference>
<evidence type="ECO:0000313" key="13">
    <source>
        <dbReference type="Proteomes" id="UP000521676"/>
    </source>
</evidence>
<evidence type="ECO:0000256" key="6">
    <source>
        <dbReference type="ARBA" id="ARBA00022990"/>
    </source>
</evidence>
<name>A0A8T7M1L1_9CHLR</name>
<dbReference type="NCBIfam" id="NF001208">
    <property type="entry name" value="PRK00174.1"/>
    <property type="match status" value="1"/>
</dbReference>
<dbReference type="Gene3D" id="3.30.300.30">
    <property type="match status" value="1"/>
</dbReference>
<evidence type="ECO:0000259" key="10">
    <source>
        <dbReference type="Pfam" id="PF16177"/>
    </source>
</evidence>
<dbReference type="Proteomes" id="UP001431572">
    <property type="component" value="Chromosome 1"/>
</dbReference>
<keyword evidence="6" id="KW-0007">Acetylation</keyword>
<evidence type="ECO:0000256" key="2">
    <source>
        <dbReference type="ARBA" id="ARBA00013275"/>
    </source>
</evidence>
<feature type="domain" description="AMP-binding enzyme C-terminal" evidence="9">
    <location>
        <begin position="545"/>
        <end position="623"/>
    </location>
</feature>
<evidence type="ECO:0000256" key="3">
    <source>
        <dbReference type="ARBA" id="ARBA00022598"/>
    </source>
</evidence>
<dbReference type="AlphaFoldDB" id="A0A8T7M1L1"/>
<dbReference type="PROSITE" id="PS00455">
    <property type="entry name" value="AMP_BINDING"/>
    <property type="match status" value="1"/>
</dbReference>
<dbReference type="InterPro" id="IPR020459">
    <property type="entry name" value="AMP-binding"/>
</dbReference>
<dbReference type="SUPFAM" id="SSF56801">
    <property type="entry name" value="Acetyl-CoA synthetase-like"/>
    <property type="match status" value="1"/>
</dbReference>